<feature type="compositionally biased region" description="Polar residues" evidence="1">
    <location>
        <begin position="1"/>
        <end position="28"/>
    </location>
</feature>
<evidence type="ECO:0000256" key="1">
    <source>
        <dbReference type="SAM" id="MobiDB-lite"/>
    </source>
</evidence>
<gene>
    <name evidence="2" type="ORF">RB2654_15370</name>
</gene>
<name>A3VHC3_9RHOB</name>
<evidence type="ECO:0000313" key="2">
    <source>
        <dbReference type="EMBL" id="EAQ12678.1"/>
    </source>
</evidence>
<accession>A3VHC3</accession>
<sequence length="111" mass="11754">MQRLASSWNGAGNAFVGQTSRQAVQRPQFSRPGRSGSNSAVVKIAPRKNQLPKSRLSRLVCLPCHPSPAACASGFSITGAVSTNTLISVSGPAASISQRPTRLSRFLTMSW</sequence>
<dbReference type="HOGENOM" id="CLU_2155276_0_0_5"/>
<dbReference type="AlphaFoldDB" id="A3VHC3"/>
<keyword evidence="3" id="KW-1185">Reference proteome</keyword>
<dbReference type="Proteomes" id="UP000002931">
    <property type="component" value="Unassembled WGS sequence"/>
</dbReference>
<comment type="caution">
    <text evidence="2">The sequence shown here is derived from an EMBL/GenBank/DDBJ whole genome shotgun (WGS) entry which is preliminary data.</text>
</comment>
<organism evidence="2 3">
    <name type="scientific">Maritimibacter alkaliphilus HTCC2654</name>
    <dbReference type="NCBI Taxonomy" id="314271"/>
    <lineage>
        <taxon>Bacteria</taxon>
        <taxon>Pseudomonadati</taxon>
        <taxon>Pseudomonadota</taxon>
        <taxon>Alphaproteobacteria</taxon>
        <taxon>Rhodobacterales</taxon>
        <taxon>Roseobacteraceae</taxon>
        <taxon>Maritimibacter</taxon>
    </lineage>
</organism>
<protein>
    <submittedName>
        <fullName evidence="2">Uncharacterized protein</fullName>
    </submittedName>
</protein>
<feature type="region of interest" description="Disordered" evidence="1">
    <location>
        <begin position="1"/>
        <end position="40"/>
    </location>
</feature>
<reference evidence="2 3" key="1">
    <citation type="journal article" date="2010" name="J. Bacteriol.">
        <title>Genome sequences of Pelagibaca bermudensis HTCC2601T and Maritimibacter alkaliphilus HTCC2654T, the type strains of two marine Roseobacter genera.</title>
        <authorList>
            <person name="Thrash J.C."/>
            <person name="Cho J.C."/>
            <person name="Ferriera S."/>
            <person name="Johnson J."/>
            <person name="Vergin K.L."/>
            <person name="Giovannoni S.J."/>
        </authorList>
    </citation>
    <scope>NUCLEOTIDE SEQUENCE [LARGE SCALE GENOMIC DNA]</scope>
    <source>
        <strain evidence="2 3">HTCC2654</strain>
    </source>
</reference>
<proteinExistence type="predicted"/>
<evidence type="ECO:0000313" key="3">
    <source>
        <dbReference type="Proteomes" id="UP000002931"/>
    </source>
</evidence>
<dbReference type="EMBL" id="AAMT01000008">
    <property type="protein sequence ID" value="EAQ12678.1"/>
    <property type="molecule type" value="Genomic_DNA"/>
</dbReference>